<organism evidence="3 4">
    <name type="scientific">Xylanibacter ruminicola</name>
    <name type="common">Prevotella ruminicola</name>
    <dbReference type="NCBI Taxonomy" id="839"/>
    <lineage>
        <taxon>Bacteria</taxon>
        <taxon>Pseudomonadati</taxon>
        <taxon>Bacteroidota</taxon>
        <taxon>Bacteroidia</taxon>
        <taxon>Bacteroidales</taxon>
        <taxon>Prevotellaceae</taxon>
        <taxon>Xylanibacter</taxon>
    </lineage>
</organism>
<reference evidence="3" key="1">
    <citation type="submission" date="2019-04" db="EMBL/GenBank/DDBJ databases">
        <title>Evolution of Biomass-Degrading Anaerobic Consortia Revealed by Metagenomics.</title>
        <authorList>
            <person name="Peng X."/>
        </authorList>
    </citation>
    <scope>NUCLEOTIDE SEQUENCE</scope>
    <source>
        <strain evidence="3">SIG140</strain>
    </source>
</reference>
<feature type="domain" description="YhcG N-terminal" evidence="2">
    <location>
        <begin position="24"/>
        <end position="201"/>
    </location>
</feature>
<feature type="domain" description="YhcG PDDEXK nuclease" evidence="1">
    <location>
        <begin position="227"/>
        <end position="381"/>
    </location>
</feature>
<accession>A0A9D5P6R6</accession>
<dbReference type="EMBL" id="SUYC01000003">
    <property type="protein sequence ID" value="MBE6270116.1"/>
    <property type="molecule type" value="Genomic_DNA"/>
</dbReference>
<dbReference type="Gene3D" id="3.40.1350.10">
    <property type="match status" value="1"/>
</dbReference>
<dbReference type="PANTHER" id="PTHR30547:SF5">
    <property type="entry name" value="NUCLEASE YHCG-RELATED"/>
    <property type="match status" value="1"/>
</dbReference>
<proteinExistence type="predicted"/>
<evidence type="ECO:0000259" key="2">
    <source>
        <dbReference type="Pfam" id="PF17761"/>
    </source>
</evidence>
<protein>
    <submittedName>
        <fullName evidence="3">DUF1016 domain-containing protein</fullName>
    </submittedName>
</protein>
<dbReference type="Proteomes" id="UP000806522">
    <property type="component" value="Unassembled WGS sequence"/>
</dbReference>
<dbReference type="Pfam" id="PF17761">
    <property type="entry name" value="DUF1016_N"/>
    <property type="match status" value="1"/>
</dbReference>
<gene>
    <name evidence="3" type="ORF">E7101_04110</name>
</gene>
<name>A0A9D5P6R6_XYLRU</name>
<dbReference type="InterPro" id="IPR009362">
    <property type="entry name" value="YhcG_C"/>
</dbReference>
<dbReference type="InterPro" id="IPR011856">
    <property type="entry name" value="tRNA_endonuc-like_dom_sf"/>
</dbReference>
<dbReference type="Pfam" id="PF06250">
    <property type="entry name" value="YhcG_C"/>
    <property type="match status" value="1"/>
</dbReference>
<dbReference type="PANTHER" id="PTHR30547">
    <property type="entry name" value="UNCHARACTERIZED PROTEIN YHCG-RELATED"/>
    <property type="match status" value="1"/>
</dbReference>
<comment type="caution">
    <text evidence="3">The sequence shown here is derived from an EMBL/GenBank/DDBJ whole genome shotgun (WGS) entry which is preliminary data.</text>
</comment>
<sequence>MEEKNNIIASQATTQSLYQDACVIIDQAKETAYRQVNETLIKRNWLLGFRIQHEVLKDKRAEYGEQVVKNLANALIKRYGRGFSMRNLYNFVSFYQNHQDIFHAVSRKSENILQSLTAKSQDDAQSNILQSLTAKSQDDAQSNILQSLTAKSPIRLSWTHYSIILQENSKEARDWYEQEAAREMWGTRTLQRNVSSQYYHRLLQSQKKEAVRDEMKKLTAPLQDKLEYLKNPVVAEFLGFKNNTDYTESDLEQSIIDHLIPFLMEMGKGFALVDRQKHIHTEKEDYYIDLVFYNYNLHCFVLVDLKTTKLRHQDVGQMDMYVRMYDEMMCPQGHNPTIGLLLCADTDEDVAHYSVLNSSDQLYAAKYLTYMPTQEELRREIEQQKEFFRLQNEK</sequence>
<evidence type="ECO:0000313" key="4">
    <source>
        <dbReference type="Proteomes" id="UP000806522"/>
    </source>
</evidence>
<dbReference type="InterPro" id="IPR041527">
    <property type="entry name" value="YhcG_N"/>
</dbReference>
<evidence type="ECO:0000259" key="1">
    <source>
        <dbReference type="Pfam" id="PF06250"/>
    </source>
</evidence>
<dbReference type="AlphaFoldDB" id="A0A9D5P6R6"/>
<dbReference type="GO" id="GO:0003676">
    <property type="term" value="F:nucleic acid binding"/>
    <property type="evidence" value="ECO:0007669"/>
    <property type="project" value="InterPro"/>
</dbReference>
<dbReference type="InterPro" id="IPR053148">
    <property type="entry name" value="PD-DEXK-like_domain"/>
</dbReference>
<evidence type="ECO:0000313" key="3">
    <source>
        <dbReference type="EMBL" id="MBE6270116.1"/>
    </source>
</evidence>